<dbReference type="eggNOG" id="COG1633">
    <property type="taxonomic scope" value="Bacteria"/>
</dbReference>
<dbReference type="Pfam" id="PF09537">
    <property type="entry name" value="DUF2383"/>
    <property type="match status" value="1"/>
</dbReference>
<dbReference type="KEGG" id="aba:Acid345_1593"/>
<dbReference type="NCBIfam" id="TIGR02284">
    <property type="entry name" value="PA2169 family four-helix-bundle protein"/>
    <property type="match status" value="1"/>
</dbReference>
<evidence type="ECO:0000313" key="2">
    <source>
        <dbReference type="EMBL" id="ABF40595.1"/>
    </source>
</evidence>
<dbReference type="HOGENOM" id="CLU_114531_2_0_0"/>
<evidence type="ECO:0000313" key="3">
    <source>
        <dbReference type="Proteomes" id="UP000002432"/>
    </source>
</evidence>
<dbReference type="AlphaFoldDB" id="Q1IRA5"/>
<dbReference type="InterPro" id="IPR019052">
    <property type="entry name" value="DUF2383"/>
</dbReference>
<dbReference type="InterPro" id="IPR016920">
    <property type="entry name" value="UCP029477"/>
</dbReference>
<dbReference type="RefSeq" id="WP_011522397.1">
    <property type="nucleotide sequence ID" value="NC_008009.1"/>
</dbReference>
<protein>
    <recommendedName>
        <fullName evidence="1">DUF2383 domain-containing protein</fullName>
    </recommendedName>
</protein>
<reference evidence="2 3" key="1">
    <citation type="journal article" date="2009" name="Appl. Environ. Microbiol.">
        <title>Three genomes from the phylum Acidobacteria provide insight into the lifestyles of these microorganisms in soils.</title>
        <authorList>
            <person name="Ward N.L."/>
            <person name="Challacombe J.F."/>
            <person name="Janssen P.H."/>
            <person name="Henrissat B."/>
            <person name="Coutinho P.M."/>
            <person name="Wu M."/>
            <person name="Xie G."/>
            <person name="Haft D.H."/>
            <person name="Sait M."/>
            <person name="Badger J."/>
            <person name="Barabote R.D."/>
            <person name="Bradley B."/>
            <person name="Brettin T.S."/>
            <person name="Brinkac L.M."/>
            <person name="Bruce D."/>
            <person name="Creasy T."/>
            <person name="Daugherty S.C."/>
            <person name="Davidsen T.M."/>
            <person name="DeBoy R.T."/>
            <person name="Detter J.C."/>
            <person name="Dodson R.J."/>
            <person name="Durkin A.S."/>
            <person name="Ganapathy A."/>
            <person name="Gwinn-Giglio M."/>
            <person name="Han C.S."/>
            <person name="Khouri H."/>
            <person name="Kiss H."/>
            <person name="Kothari S.P."/>
            <person name="Madupu R."/>
            <person name="Nelson K.E."/>
            <person name="Nelson W.C."/>
            <person name="Paulsen I."/>
            <person name="Penn K."/>
            <person name="Ren Q."/>
            <person name="Rosovitz M.J."/>
            <person name="Selengut J.D."/>
            <person name="Shrivastava S."/>
            <person name="Sullivan S.A."/>
            <person name="Tapia R."/>
            <person name="Thompson L.S."/>
            <person name="Watkins K.L."/>
            <person name="Yang Q."/>
            <person name="Yu C."/>
            <person name="Zafar N."/>
            <person name="Zhou L."/>
            <person name="Kuske C.R."/>
        </authorList>
    </citation>
    <scope>NUCLEOTIDE SEQUENCE [LARGE SCALE GENOMIC DNA]</scope>
    <source>
        <strain evidence="2 3">Ellin345</strain>
    </source>
</reference>
<evidence type="ECO:0000259" key="1">
    <source>
        <dbReference type="Pfam" id="PF09537"/>
    </source>
</evidence>
<gene>
    <name evidence="2" type="ordered locus">Acid345_1593</name>
</gene>
<dbReference type="InterPro" id="IPR012347">
    <property type="entry name" value="Ferritin-like"/>
</dbReference>
<dbReference type="EnsemblBacteria" id="ABF40595">
    <property type="protein sequence ID" value="ABF40595"/>
    <property type="gene ID" value="Acid345_1593"/>
</dbReference>
<feature type="domain" description="DUF2383" evidence="1">
    <location>
        <begin position="7"/>
        <end position="113"/>
    </location>
</feature>
<organism evidence="2 3">
    <name type="scientific">Koribacter versatilis (strain Ellin345)</name>
    <dbReference type="NCBI Taxonomy" id="204669"/>
    <lineage>
        <taxon>Bacteria</taxon>
        <taxon>Pseudomonadati</taxon>
        <taxon>Acidobacteriota</taxon>
        <taxon>Terriglobia</taxon>
        <taxon>Terriglobales</taxon>
        <taxon>Candidatus Korobacteraceae</taxon>
        <taxon>Candidatus Korobacter</taxon>
    </lineage>
</organism>
<keyword evidence="3" id="KW-1185">Reference proteome</keyword>
<proteinExistence type="predicted"/>
<dbReference type="STRING" id="204669.Acid345_1593"/>
<name>Q1IRA5_KORVE</name>
<dbReference type="EMBL" id="CP000360">
    <property type="protein sequence ID" value="ABF40595.1"/>
    <property type="molecule type" value="Genomic_DNA"/>
</dbReference>
<dbReference type="Proteomes" id="UP000002432">
    <property type="component" value="Chromosome"/>
</dbReference>
<dbReference type="InterPro" id="IPR011971">
    <property type="entry name" value="CHP02284"/>
</dbReference>
<dbReference type="Gene3D" id="1.20.1260.10">
    <property type="match status" value="1"/>
</dbReference>
<dbReference type="PIRSF" id="PIRSF029477">
    <property type="entry name" value="UCP029477"/>
    <property type="match status" value="1"/>
</dbReference>
<sequence>MDNDKPVSVLKKVIETARDGEKGFREAAEHFKSPELRTMAQRVSAERAEFARELEPELRAEGKDEKIEGSTAGALHRAWVDIKTALGGGDQTILDWLEQGEDYAKKTYGEALQASLPSAAQLIVRRQYDRIVNTHDQVKRLRDQNRAA</sequence>
<accession>Q1IRA5</accession>